<dbReference type="InterPro" id="IPR001138">
    <property type="entry name" value="Zn2Cys6_DnaBD"/>
</dbReference>
<organism evidence="5 6">
    <name type="scientific">Periconia macrospinosa</name>
    <dbReference type="NCBI Taxonomy" id="97972"/>
    <lineage>
        <taxon>Eukaryota</taxon>
        <taxon>Fungi</taxon>
        <taxon>Dikarya</taxon>
        <taxon>Ascomycota</taxon>
        <taxon>Pezizomycotina</taxon>
        <taxon>Dothideomycetes</taxon>
        <taxon>Pleosporomycetidae</taxon>
        <taxon>Pleosporales</taxon>
        <taxon>Massarineae</taxon>
        <taxon>Periconiaceae</taxon>
        <taxon>Periconia</taxon>
    </lineage>
</organism>
<dbReference type="InterPro" id="IPR053187">
    <property type="entry name" value="Notoamide_regulator"/>
</dbReference>
<keyword evidence="1" id="KW-0479">Metal-binding</keyword>
<evidence type="ECO:0000256" key="3">
    <source>
        <dbReference type="SAM" id="MobiDB-lite"/>
    </source>
</evidence>
<dbReference type="Pfam" id="PF04082">
    <property type="entry name" value="Fungal_trans"/>
    <property type="match status" value="1"/>
</dbReference>
<dbReference type="Proteomes" id="UP000244855">
    <property type="component" value="Unassembled WGS sequence"/>
</dbReference>
<dbReference type="PANTHER" id="PTHR47256">
    <property type="entry name" value="ZN(II)2CYS6 TRANSCRIPTION FACTOR (EUROFUNG)-RELATED"/>
    <property type="match status" value="1"/>
</dbReference>
<keyword evidence="2" id="KW-0539">Nucleus</keyword>
<dbReference type="GO" id="GO:0000981">
    <property type="term" value="F:DNA-binding transcription factor activity, RNA polymerase II-specific"/>
    <property type="evidence" value="ECO:0007669"/>
    <property type="project" value="InterPro"/>
</dbReference>
<feature type="region of interest" description="Disordered" evidence="3">
    <location>
        <begin position="1"/>
        <end position="30"/>
    </location>
</feature>
<evidence type="ECO:0000313" key="5">
    <source>
        <dbReference type="EMBL" id="PVH92879.1"/>
    </source>
</evidence>
<evidence type="ECO:0000259" key="4">
    <source>
        <dbReference type="PROSITE" id="PS50048"/>
    </source>
</evidence>
<dbReference type="SUPFAM" id="SSF57701">
    <property type="entry name" value="Zn2/Cys6 DNA-binding domain"/>
    <property type="match status" value="1"/>
</dbReference>
<proteinExistence type="predicted"/>
<keyword evidence="6" id="KW-1185">Reference proteome</keyword>
<dbReference type="SMART" id="SM00066">
    <property type="entry name" value="GAL4"/>
    <property type="match status" value="1"/>
</dbReference>
<dbReference type="Gene3D" id="4.10.240.10">
    <property type="entry name" value="Zn(2)-C6 fungal-type DNA-binding domain"/>
    <property type="match status" value="1"/>
</dbReference>
<dbReference type="GO" id="GO:0008270">
    <property type="term" value="F:zinc ion binding"/>
    <property type="evidence" value="ECO:0007669"/>
    <property type="project" value="InterPro"/>
</dbReference>
<reference evidence="5 6" key="1">
    <citation type="journal article" date="2018" name="Sci. Rep.">
        <title>Comparative genomics provides insights into the lifestyle and reveals functional heterogeneity of dark septate endophytic fungi.</title>
        <authorList>
            <person name="Knapp D.G."/>
            <person name="Nemeth J.B."/>
            <person name="Barry K."/>
            <person name="Hainaut M."/>
            <person name="Henrissat B."/>
            <person name="Johnson J."/>
            <person name="Kuo A."/>
            <person name="Lim J.H.P."/>
            <person name="Lipzen A."/>
            <person name="Nolan M."/>
            <person name="Ohm R.A."/>
            <person name="Tamas L."/>
            <person name="Grigoriev I.V."/>
            <person name="Spatafora J.W."/>
            <person name="Nagy L.G."/>
            <person name="Kovacs G.M."/>
        </authorList>
    </citation>
    <scope>NUCLEOTIDE SEQUENCE [LARGE SCALE GENOMIC DNA]</scope>
    <source>
        <strain evidence="5 6">DSE2036</strain>
    </source>
</reference>
<dbReference type="GO" id="GO:0003677">
    <property type="term" value="F:DNA binding"/>
    <property type="evidence" value="ECO:0007669"/>
    <property type="project" value="InterPro"/>
</dbReference>
<dbReference type="CDD" id="cd00067">
    <property type="entry name" value="GAL4"/>
    <property type="match status" value="1"/>
</dbReference>
<dbReference type="InterPro" id="IPR036864">
    <property type="entry name" value="Zn2-C6_fun-type_DNA-bd_sf"/>
</dbReference>
<dbReference type="AlphaFoldDB" id="A0A2V1D6V4"/>
<dbReference type="PROSITE" id="PS50048">
    <property type="entry name" value="ZN2_CY6_FUNGAL_2"/>
    <property type="match status" value="1"/>
</dbReference>
<protein>
    <recommendedName>
        <fullName evidence="4">Zn(2)-C6 fungal-type domain-containing protein</fullName>
    </recommendedName>
</protein>
<evidence type="ECO:0000256" key="1">
    <source>
        <dbReference type="ARBA" id="ARBA00022723"/>
    </source>
</evidence>
<dbReference type="GO" id="GO:0006351">
    <property type="term" value="P:DNA-templated transcription"/>
    <property type="evidence" value="ECO:0007669"/>
    <property type="project" value="InterPro"/>
</dbReference>
<feature type="domain" description="Zn(2)-C6 fungal-type" evidence="4">
    <location>
        <begin position="37"/>
        <end position="67"/>
    </location>
</feature>
<dbReference type="InterPro" id="IPR007219">
    <property type="entry name" value="XnlR_reg_dom"/>
</dbReference>
<dbReference type="PROSITE" id="PS00463">
    <property type="entry name" value="ZN2_CY6_FUNGAL_1"/>
    <property type="match status" value="1"/>
</dbReference>
<gene>
    <name evidence="5" type="ORF">DM02DRAFT_662521</name>
</gene>
<sequence>MSAPLRPLLPAIPGVQRRQPPVPIGDQQQKRRRVSNACEACRLQKSRCSGEQPTCTACTKRNTHCRYPQTEARQVRQRYEDLQKRRSAHEELLGLMSTLPEQDATELFLRVQAGGDITTIVKHVQDGNLLLQLQLVPETRLRYELPHSRDMPALLLTSESPYLNSLIYEAASQRALHVTVQGHERGRVQLGQNDCLQGEEEIPKENSDLSYLHNIHNVKLFIKSAATEPNHCVFPAEYASSEYRSEYVKPYHAAVFVEPRLENVKPSEWTTVSKDDTLMRDLLAAYFTHEYHLWPLFQKDYFLEDMAKPKTDDRQTPCCSSLLVIAILAYACYCSKKIPNRFRYWEPEGLGYRFLAEAKRIWEMQIISRKYRHLTSVQAALIINIVHHLYGLDKIGDTYGRKGWVIAQEMQLFDGNAHILSERVRNARNFTAWCLFGIDSHLAWQFFRRPFLAKPPMFALPDPSVNAAWYGEIWLRYPLSETLSPTNYGHVFKALSDFRIILGELCYASFGTDSKIPEEQAMAFVSRLLAWYKKLPIPLMPKNIVLPVHLLMHLDYQIVLMIVCQPFINDDWVGELIPKNIVSHAERDINVPSQDELSKLAKRFLKLDSGEQSDSEAGNSSPLPL</sequence>
<dbReference type="CDD" id="cd12148">
    <property type="entry name" value="fungal_TF_MHR"/>
    <property type="match status" value="1"/>
</dbReference>
<name>A0A2V1D6V4_9PLEO</name>
<accession>A0A2V1D6V4</accession>
<dbReference type="OrthoDB" id="426882at2759"/>
<dbReference type="Pfam" id="PF00172">
    <property type="entry name" value="Zn_clus"/>
    <property type="match status" value="1"/>
</dbReference>
<evidence type="ECO:0000313" key="6">
    <source>
        <dbReference type="Proteomes" id="UP000244855"/>
    </source>
</evidence>
<dbReference type="EMBL" id="KZ805637">
    <property type="protein sequence ID" value="PVH92879.1"/>
    <property type="molecule type" value="Genomic_DNA"/>
</dbReference>
<dbReference type="STRING" id="97972.A0A2V1D6V4"/>
<evidence type="ECO:0000256" key="2">
    <source>
        <dbReference type="ARBA" id="ARBA00023242"/>
    </source>
</evidence>
<dbReference type="PANTHER" id="PTHR47256:SF1">
    <property type="entry name" value="ZN(II)2CYS6 TRANSCRIPTION FACTOR (EUROFUNG)"/>
    <property type="match status" value="1"/>
</dbReference>